<dbReference type="PANTHER" id="PTHR48100:SF1">
    <property type="entry name" value="HISTIDINE PHOSPHATASE FAMILY PROTEIN-RELATED"/>
    <property type="match status" value="1"/>
</dbReference>
<dbReference type="AlphaFoldDB" id="A0A0G0RDT3"/>
<dbReference type="CDD" id="cd07067">
    <property type="entry name" value="HP_PGM_like"/>
    <property type="match status" value="1"/>
</dbReference>
<dbReference type="Pfam" id="PF00300">
    <property type="entry name" value="His_Phos_1"/>
    <property type="match status" value="1"/>
</dbReference>
<dbReference type="SUPFAM" id="SSF53254">
    <property type="entry name" value="Phosphoglycerate mutase-like"/>
    <property type="match status" value="1"/>
</dbReference>
<dbReference type="Gene3D" id="3.40.50.1240">
    <property type="entry name" value="Phosphoglycerate mutase-like"/>
    <property type="match status" value="1"/>
</dbReference>
<evidence type="ECO:0000313" key="1">
    <source>
        <dbReference type="EMBL" id="KKR11822.1"/>
    </source>
</evidence>
<organism evidence="1 2">
    <name type="scientific">Candidatus Woesebacteria bacterium GW2011_GWA1_39_21</name>
    <dbReference type="NCBI Taxonomy" id="1618550"/>
    <lineage>
        <taxon>Bacteria</taxon>
        <taxon>Candidatus Woeseibacteriota</taxon>
    </lineage>
</organism>
<dbReference type="GO" id="GO:0016791">
    <property type="term" value="F:phosphatase activity"/>
    <property type="evidence" value="ECO:0007669"/>
    <property type="project" value="TreeGrafter"/>
</dbReference>
<dbReference type="EMBL" id="LBWP01000002">
    <property type="protein sequence ID" value="KKR11822.1"/>
    <property type="molecule type" value="Genomic_DNA"/>
</dbReference>
<dbReference type="PANTHER" id="PTHR48100">
    <property type="entry name" value="BROAD-SPECIFICITY PHOSPHATASE YOR283W-RELATED"/>
    <property type="match status" value="1"/>
</dbReference>
<gene>
    <name evidence="1" type="ORF">UT39_C0002G0003</name>
</gene>
<dbReference type="InterPro" id="IPR050275">
    <property type="entry name" value="PGM_Phosphatase"/>
</dbReference>
<dbReference type="InterPro" id="IPR029033">
    <property type="entry name" value="His_PPase_superfam"/>
</dbReference>
<proteinExistence type="predicted"/>
<comment type="caution">
    <text evidence="1">The sequence shown here is derived from an EMBL/GenBank/DDBJ whole genome shotgun (WGS) entry which is preliminary data.</text>
</comment>
<dbReference type="InterPro" id="IPR013078">
    <property type="entry name" value="His_Pase_superF_clade-1"/>
</dbReference>
<dbReference type="GO" id="GO:0005737">
    <property type="term" value="C:cytoplasm"/>
    <property type="evidence" value="ECO:0007669"/>
    <property type="project" value="TreeGrafter"/>
</dbReference>
<dbReference type="STRING" id="1618550.UT39_C0002G0003"/>
<dbReference type="Proteomes" id="UP000034246">
    <property type="component" value="Unassembled WGS sequence"/>
</dbReference>
<dbReference type="SMART" id="SM00855">
    <property type="entry name" value="PGAM"/>
    <property type="match status" value="1"/>
</dbReference>
<protein>
    <submittedName>
        <fullName evidence="1">Phosphoglycerate mutase family protein</fullName>
    </submittedName>
</protein>
<accession>A0A0G0RDT3</accession>
<evidence type="ECO:0000313" key="2">
    <source>
        <dbReference type="Proteomes" id="UP000034246"/>
    </source>
</evidence>
<dbReference type="PIRSF" id="PIRSF000709">
    <property type="entry name" value="6PFK_2-Ptase"/>
    <property type="match status" value="1"/>
</dbReference>
<name>A0A0G0RDT3_9BACT</name>
<sequence length="204" mass="23746">MNIYFIRHGFTDSLEKRIIQSDNEPLNEKGRTQAKELAKRFSDTKLDLVVSSPCVRALETAKTVIDEVKINELFKEVREPKEIIGRSIEESEVKNILTRIGEMYLVDPNWHYSDEENFDDLKKRGMKALDFLISRDKENILVVSHGNFIVLMIGLMLFSKNYTIDISLHLKGFLRLSNTGVSVCTYKENKWRLQCWNDTSHCLE</sequence>
<reference evidence="1 2" key="1">
    <citation type="journal article" date="2015" name="Nature">
        <title>rRNA introns, odd ribosomes, and small enigmatic genomes across a large radiation of phyla.</title>
        <authorList>
            <person name="Brown C.T."/>
            <person name="Hug L.A."/>
            <person name="Thomas B.C."/>
            <person name="Sharon I."/>
            <person name="Castelle C.J."/>
            <person name="Singh A."/>
            <person name="Wilkins M.J."/>
            <person name="Williams K.H."/>
            <person name="Banfield J.F."/>
        </authorList>
    </citation>
    <scope>NUCLEOTIDE SEQUENCE [LARGE SCALE GENOMIC DNA]</scope>
</reference>